<name>A0A1F5LNX5_PENAI</name>
<dbReference type="Proteomes" id="UP000177622">
    <property type="component" value="Unassembled WGS sequence"/>
</dbReference>
<evidence type="ECO:0000313" key="2">
    <source>
        <dbReference type="Proteomes" id="UP000177622"/>
    </source>
</evidence>
<gene>
    <name evidence="1" type="ORF">PENARI_c005G02617</name>
</gene>
<organism evidence="1 2">
    <name type="scientific">Penicillium arizonense</name>
    <dbReference type="NCBI Taxonomy" id="1835702"/>
    <lineage>
        <taxon>Eukaryota</taxon>
        <taxon>Fungi</taxon>
        <taxon>Dikarya</taxon>
        <taxon>Ascomycota</taxon>
        <taxon>Pezizomycotina</taxon>
        <taxon>Eurotiomycetes</taxon>
        <taxon>Eurotiomycetidae</taxon>
        <taxon>Eurotiales</taxon>
        <taxon>Aspergillaceae</taxon>
        <taxon>Penicillium</taxon>
    </lineage>
</organism>
<evidence type="ECO:0000313" key="1">
    <source>
        <dbReference type="EMBL" id="OGE54786.1"/>
    </source>
</evidence>
<keyword evidence="2" id="KW-1185">Reference proteome</keyword>
<sequence length="122" mass="13142">MADLISYDRSPPIQQSGSATSADEILCGGFIVLRHGDANKSDLAVALMLMDKQRKMDPGLIEWLLLVPSLAETVTKMAVVPAVHLRMAKKYPHVSHDAVPLTLSKPRTLPGNSGLLASVLGW</sequence>
<dbReference type="RefSeq" id="XP_022490217.1">
    <property type="nucleotide sequence ID" value="XM_022629630.1"/>
</dbReference>
<reference evidence="1 2" key="1">
    <citation type="journal article" date="2016" name="Sci. Rep.">
        <title>Penicillium arizonense, a new, genome sequenced fungal species, reveals a high chemical diversity in secreted metabolites.</title>
        <authorList>
            <person name="Grijseels S."/>
            <person name="Nielsen J.C."/>
            <person name="Randelovic M."/>
            <person name="Nielsen J."/>
            <person name="Nielsen K.F."/>
            <person name="Workman M."/>
            <person name="Frisvad J.C."/>
        </authorList>
    </citation>
    <scope>NUCLEOTIDE SEQUENCE [LARGE SCALE GENOMIC DNA]</scope>
    <source>
        <strain evidence="1 2">CBS 141311</strain>
    </source>
</reference>
<accession>A0A1F5LNX5</accession>
<dbReference type="AlphaFoldDB" id="A0A1F5LNX5"/>
<comment type="caution">
    <text evidence="1">The sequence shown here is derived from an EMBL/GenBank/DDBJ whole genome shotgun (WGS) entry which is preliminary data.</text>
</comment>
<dbReference type="EMBL" id="LXJU01000005">
    <property type="protein sequence ID" value="OGE54786.1"/>
    <property type="molecule type" value="Genomic_DNA"/>
</dbReference>
<protein>
    <submittedName>
        <fullName evidence="1">Uncharacterized protein</fullName>
    </submittedName>
</protein>
<dbReference type="GeneID" id="34574364"/>
<proteinExistence type="predicted"/>